<proteinExistence type="predicted"/>
<organism evidence="1 2">
    <name type="scientific">Streptomyces alboflavus</name>
    <dbReference type="NCBI Taxonomy" id="67267"/>
    <lineage>
        <taxon>Bacteria</taxon>
        <taxon>Bacillati</taxon>
        <taxon>Actinomycetota</taxon>
        <taxon>Actinomycetes</taxon>
        <taxon>Kitasatosporales</taxon>
        <taxon>Streptomycetaceae</taxon>
        <taxon>Streptomyces</taxon>
    </lineage>
</organism>
<dbReference type="EMBL" id="CP021748">
    <property type="protein sequence ID" value="ARX87862.1"/>
    <property type="molecule type" value="Genomic_DNA"/>
</dbReference>
<protein>
    <submittedName>
        <fullName evidence="1">Uncharacterized protein</fullName>
    </submittedName>
</protein>
<dbReference type="Proteomes" id="UP000195880">
    <property type="component" value="Chromosome"/>
</dbReference>
<sequence>MSMEDIRCGIKVKRYQIEECAGVRPWNVRNADIGMFRMLTTELKRRGDGINELEGA</sequence>
<dbReference type="KEGG" id="salf:SMD44_07344"/>
<dbReference type="AlphaFoldDB" id="A0A1Z1WNF9"/>
<reference evidence="1 2" key="1">
    <citation type="submission" date="2017-05" db="EMBL/GenBank/DDBJ databases">
        <title>Streptomyces alboflavus Genome sequencing and assembly.</title>
        <authorList>
            <person name="Wang Y."/>
            <person name="Du B."/>
            <person name="Ding Y."/>
            <person name="Liu H."/>
            <person name="Hou Q."/>
            <person name="Liu K."/>
            <person name="Wang C."/>
            <person name="Yao L."/>
        </authorList>
    </citation>
    <scope>NUCLEOTIDE SEQUENCE [LARGE SCALE GENOMIC DNA]</scope>
    <source>
        <strain evidence="1 2">MDJK44</strain>
    </source>
</reference>
<evidence type="ECO:0000313" key="2">
    <source>
        <dbReference type="Proteomes" id="UP000195880"/>
    </source>
</evidence>
<name>A0A1Z1WNF9_9ACTN</name>
<gene>
    <name evidence="1" type="ORF">SMD44_07344</name>
</gene>
<keyword evidence="2" id="KW-1185">Reference proteome</keyword>
<accession>A0A1Z1WNF9</accession>
<evidence type="ECO:0000313" key="1">
    <source>
        <dbReference type="EMBL" id="ARX87862.1"/>
    </source>
</evidence>